<name>A0A1H1Y7U0_9ACTN</name>
<feature type="active site" description="Proton acceptor" evidence="3">
    <location>
        <position position="156"/>
    </location>
</feature>
<keyword evidence="5" id="KW-0121">Carboxypeptidase</keyword>
<dbReference type="InterPro" id="IPR050072">
    <property type="entry name" value="Peptidase_M20A"/>
</dbReference>
<proteinExistence type="predicted"/>
<evidence type="ECO:0000313" key="6">
    <source>
        <dbReference type="Proteomes" id="UP000198983"/>
    </source>
</evidence>
<keyword evidence="1" id="KW-0479">Metal-binding</keyword>
<dbReference type="Gene3D" id="3.40.630.10">
    <property type="entry name" value="Zn peptidases"/>
    <property type="match status" value="1"/>
</dbReference>
<dbReference type="OrthoDB" id="9783294at2"/>
<dbReference type="SUPFAM" id="SSF55031">
    <property type="entry name" value="Bacterial exopeptidase dimerisation domain"/>
    <property type="match status" value="1"/>
</dbReference>
<dbReference type="GO" id="GO:0046872">
    <property type="term" value="F:metal ion binding"/>
    <property type="evidence" value="ECO:0007669"/>
    <property type="project" value="UniProtKB-KW"/>
</dbReference>
<dbReference type="InterPro" id="IPR002933">
    <property type="entry name" value="Peptidase_M20"/>
</dbReference>
<dbReference type="GO" id="GO:0004180">
    <property type="term" value="F:carboxypeptidase activity"/>
    <property type="evidence" value="ECO:0007669"/>
    <property type="project" value="UniProtKB-KW"/>
</dbReference>
<dbReference type="InterPro" id="IPR011650">
    <property type="entry name" value="Peptidase_M20_dimer"/>
</dbReference>
<reference evidence="5 6" key="1">
    <citation type="submission" date="2016-10" db="EMBL/GenBank/DDBJ databases">
        <authorList>
            <person name="de Groot N.N."/>
        </authorList>
    </citation>
    <scope>NUCLEOTIDE SEQUENCE [LARGE SCALE GENOMIC DNA]</scope>
    <source>
        <strain evidence="5 6">DSM 22024</strain>
    </source>
</reference>
<dbReference type="AlphaFoldDB" id="A0A1H1Y7U0"/>
<feature type="domain" description="Peptidase M20 dimerisation" evidence="4">
    <location>
        <begin position="191"/>
        <end position="283"/>
    </location>
</feature>
<dbReference type="Pfam" id="PF07687">
    <property type="entry name" value="M20_dimer"/>
    <property type="match status" value="1"/>
</dbReference>
<dbReference type="InterPro" id="IPR036264">
    <property type="entry name" value="Bact_exopeptidase_dim_dom"/>
</dbReference>
<dbReference type="InterPro" id="IPR017150">
    <property type="entry name" value="Pept_M20_glutamate_carboxypep"/>
</dbReference>
<dbReference type="Gene3D" id="3.30.70.360">
    <property type="match status" value="1"/>
</dbReference>
<evidence type="ECO:0000256" key="2">
    <source>
        <dbReference type="ARBA" id="ARBA00022801"/>
    </source>
</evidence>
<dbReference type="Pfam" id="PF01546">
    <property type="entry name" value="Peptidase_M20"/>
    <property type="match status" value="1"/>
</dbReference>
<dbReference type="EMBL" id="LT629732">
    <property type="protein sequence ID" value="SDT17487.1"/>
    <property type="molecule type" value="Genomic_DNA"/>
</dbReference>
<dbReference type="PANTHER" id="PTHR43808:SF9">
    <property type="entry name" value="BLL0789 PROTEIN"/>
    <property type="match status" value="1"/>
</dbReference>
<evidence type="ECO:0000256" key="3">
    <source>
        <dbReference type="PIRSR" id="PIRSR037238-1"/>
    </source>
</evidence>
<dbReference type="SUPFAM" id="SSF53187">
    <property type="entry name" value="Zn-dependent exopeptidases"/>
    <property type="match status" value="1"/>
</dbReference>
<keyword evidence="2" id="KW-0378">Hydrolase</keyword>
<dbReference type="PANTHER" id="PTHR43808">
    <property type="entry name" value="ACETYLORNITHINE DEACETYLASE"/>
    <property type="match status" value="1"/>
</dbReference>
<feature type="active site" evidence="3">
    <location>
        <position position="94"/>
    </location>
</feature>
<evidence type="ECO:0000256" key="1">
    <source>
        <dbReference type="ARBA" id="ARBA00022723"/>
    </source>
</evidence>
<evidence type="ECO:0000259" key="4">
    <source>
        <dbReference type="Pfam" id="PF07687"/>
    </source>
</evidence>
<dbReference type="STRING" id="117157.SAMN04489717_5344"/>
<accession>A0A1H1Y7U0</accession>
<dbReference type="PIRSF" id="PIRSF037238">
    <property type="entry name" value="Carboxypeptidase_G2"/>
    <property type="match status" value="1"/>
</dbReference>
<dbReference type="RefSeq" id="WP_092656257.1">
    <property type="nucleotide sequence ID" value="NZ_LT629732.1"/>
</dbReference>
<keyword evidence="6" id="KW-1185">Reference proteome</keyword>
<evidence type="ECO:0000313" key="5">
    <source>
        <dbReference type="EMBL" id="SDT17487.1"/>
    </source>
</evidence>
<sequence length="404" mass="42423">MDSLERLVRRARELEPRMRERLAAYVHHETPTGDADALNRLAEVLGGHYAELGATVAAVPCDTGDHLLATWPAGEAHDSSVSEQPHVVVLGHHDTVWPVGQLAERMPYADDGTLIRGPGVFDMKGGLVAFETAIAVLRDCDVPLAQPVRLVVTADEEIGTPTGRALVERELAGAAAALGLEPPHPKGGLKTGRHGSTRVRLEVTGVEAHAALDRTRGVSAIDELVDQLVRLRGVAAAEEHVLYNVGTVHGGTRTNVTAGKARAELGFRFGDAEVERRVLDQLTRLEPVRENAGVQARILTSRPAWAGTGNEDLFAAVVAAGARVGQQVRGSHALGAADTNFAGAAGVPALDGFGPRGRGAHAVHEEIVAESLVERAALIASVLASPLGPTSQPDVPARRPGPTS</sequence>
<protein>
    <submittedName>
        <fullName evidence="5">Glutamate carboxypeptidase</fullName>
    </submittedName>
</protein>
<gene>
    <name evidence="5" type="ORF">SAMN04489717_5344</name>
</gene>
<keyword evidence="5" id="KW-0645">Protease</keyword>
<organism evidence="5 6">
    <name type="scientific">Actinopolymorpha singaporensis</name>
    <dbReference type="NCBI Taxonomy" id="117157"/>
    <lineage>
        <taxon>Bacteria</taxon>
        <taxon>Bacillati</taxon>
        <taxon>Actinomycetota</taxon>
        <taxon>Actinomycetes</taxon>
        <taxon>Propionibacteriales</taxon>
        <taxon>Actinopolymorphaceae</taxon>
        <taxon>Actinopolymorpha</taxon>
    </lineage>
</organism>
<dbReference type="Proteomes" id="UP000198983">
    <property type="component" value="Chromosome I"/>
</dbReference>